<proteinExistence type="inferred from homology"/>
<dbReference type="SUPFAM" id="SSF54001">
    <property type="entry name" value="Cysteine proteinases"/>
    <property type="match status" value="1"/>
</dbReference>
<evidence type="ECO:0000256" key="2">
    <source>
        <dbReference type="ARBA" id="ARBA00022670"/>
    </source>
</evidence>
<feature type="signal peptide" evidence="5">
    <location>
        <begin position="1"/>
        <end position="23"/>
    </location>
</feature>
<dbReference type="GO" id="GO:0008234">
    <property type="term" value="F:cysteine-type peptidase activity"/>
    <property type="evidence" value="ECO:0007669"/>
    <property type="project" value="UniProtKB-KW"/>
</dbReference>
<feature type="domain" description="NlpC/P60" evidence="6">
    <location>
        <begin position="106"/>
        <end position="231"/>
    </location>
</feature>
<gene>
    <name evidence="7" type="ORF">PBV87_08145</name>
</gene>
<dbReference type="InterPro" id="IPR036028">
    <property type="entry name" value="SH3-like_dom_sf"/>
</dbReference>
<keyword evidence="2" id="KW-0645">Protease</keyword>
<keyword evidence="5" id="KW-0732">Signal</keyword>
<dbReference type="InterPro" id="IPR051202">
    <property type="entry name" value="Peptidase_C40"/>
</dbReference>
<dbReference type="Gene3D" id="2.30.30.40">
    <property type="entry name" value="SH3 Domains"/>
    <property type="match status" value="1"/>
</dbReference>
<dbReference type="InterPro" id="IPR000064">
    <property type="entry name" value="NLP_P60_dom"/>
</dbReference>
<dbReference type="PANTHER" id="PTHR47053:SF1">
    <property type="entry name" value="MUREIN DD-ENDOPEPTIDASE MEPH-RELATED"/>
    <property type="match status" value="1"/>
</dbReference>
<evidence type="ECO:0000256" key="4">
    <source>
        <dbReference type="ARBA" id="ARBA00022807"/>
    </source>
</evidence>
<organism evidence="7 8">
    <name type="scientific">Holtiella tumoricola</name>
    <dbReference type="NCBI Taxonomy" id="3018743"/>
    <lineage>
        <taxon>Bacteria</taxon>
        <taxon>Bacillati</taxon>
        <taxon>Bacillota</taxon>
        <taxon>Clostridia</taxon>
        <taxon>Lachnospirales</taxon>
        <taxon>Cellulosilyticaceae</taxon>
        <taxon>Holtiella</taxon>
    </lineage>
</organism>
<keyword evidence="3" id="KW-0378">Hydrolase</keyword>
<dbReference type="GO" id="GO:0006508">
    <property type="term" value="P:proteolysis"/>
    <property type="evidence" value="ECO:0007669"/>
    <property type="project" value="UniProtKB-KW"/>
</dbReference>
<protein>
    <submittedName>
        <fullName evidence="7">NlpC/P60 family protein</fullName>
    </submittedName>
</protein>
<dbReference type="AlphaFoldDB" id="A0AA42J0S9"/>
<name>A0AA42J0S9_9FIRM</name>
<evidence type="ECO:0000259" key="6">
    <source>
        <dbReference type="PROSITE" id="PS51935"/>
    </source>
</evidence>
<comment type="similarity">
    <text evidence="1">Belongs to the peptidase C40 family.</text>
</comment>
<accession>A0AA42J0S9</accession>
<keyword evidence="4" id="KW-0788">Thiol protease</keyword>
<reference evidence="7" key="1">
    <citation type="journal article" date="2023" name="Int. J. Syst. Evol. Microbiol.">
        <title>&lt;i&gt;Holtiella tumoricola&lt;/i&gt; gen. nov. sp. nov., isolated from a human clinical sample.</title>
        <authorList>
            <person name="Allen-Vercoe E."/>
            <person name="Daigneault M.C."/>
            <person name="Vancuren S.J."/>
            <person name="Cochrane K."/>
            <person name="O'Neal L.L."/>
            <person name="Sankaranarayanan K."/>
            <person name="Lawson P.A."/>
        </authorList>
    </citation>
    <scope>NUCLEOTIDE SEQUENCE</scope>
    <source>
        <strain evidence="7">CC70A</strain>
    </source>
</reference>
<dbReference type="Pfam" id="PF00877">
    <property type="entry name" value="NLPC_P60"/>
    <property type="match status" value="1"/>
</dbReference>
<feature type="chain" id="PRO_5041415643" evidence="5">
    <location>
        <begin position="24"/>
        <end position="231"/>
    </location>
</feature>
<dbReference type="InterPro" id="IPR038765">
    <property type="entry name" value="Papain-like_cys_pep_sf"/>
</dbReference>
<dbReference type="Proteomes" id="UP001169242">
    <property type="component" value="Unassembled WGS sequence"/>
</dbReference>
<comment type="caution">
    <text evidence="7">The sequence shown here is derived from an EMBL/GenBank/DDBJ whole genome shotgun (WGS) entry which is preliminary data.</text>
</comment>
<keyword evidence="8" id="KW-1185">Reference proteome</keyword>
<dbReference type="InterPro" id="IPR003646">
    <property type="entry name" value="SH3-like_bac-type"/>
</dbReference>
<evidence type="ECO:0000256" key="3">
    <source>
        <dbReference type="ARBA" id="ARBA00022801"/>
    </source>
</evidence>
<dbReference type="Gene3D" id="3.90.1720.10">
    <property type="entry name" value="endopeptidase domain like (from Nostoc punctiforme)"/>
    <property type="match status" value="1"/>
</dbReference>
<evidence type="ECO:0000256" key="5">
    <source>
        <dbReference type="SAM" id="SignalP"/>
    </source>
</evidence>
<dbReference type="RefSeq" id="WP_271011834.1">
    <property type="nucleotide sequence ID" value="NZ_JAQIFT010000036.1"/>
</dbReference>
<dbReference type="PROSITE" id="PS51935">
    <property type="entry name" value="NLPC_P60"/>
    <property type="match status" value="1"/>
</dbReference>
<sequence>MKKTKLHILAMSMLLCIGTTVYAAETKQGALFPQTVGMTGKVTSKEVNIRNHPDIQAKVIGKVSNQAIKVVGKNDEWYKVIIDDKEGWVYNQYVEVARKDLIPYTKVKGEEVVEYGMKFIGTPYVWGGNNLRAGVDCSGFTQQVFKAFDVDISRVSYMQATDGPEVGVNQLRTGDLLFFDTNGINRGNISHVGIYVGNGKFIHSESDRGVTISNLKSPYYDRNFVKAIRVL</sequence>
<evidence type="ECO:0000313" key="8">
    <source>
        <dbReference type="Proteomes" id="UP001169242"/>
    </source>
</evidence>
<evidence type="ECO:0000313" key="7">
    <source>
        <dbReference type="EMBL" id="MDA3731446.1"/>
    </source>
</evidence>
<evidence type="ECO:0000256" key="1">
    <source>
        <dbReference type="ARBA" id="ARBA00007074"/>
    </source>
</evidence>
<dbReference type="SUPFAM" id="SSF50044">
    <property type="entry name" value="SH3-domain"/>
    <property type="match status" value="1"/>
</dbReference>
<dbReference type="EMBL" id="JAQIFT010000036">
    <property type="protein sequence ID" value="MDA3731446.1"/>
    <property type="molecule type" value="Genomic_DNA"/>
</dbReference>
<dbReference type="PANTHER" id="PTHR47053">
    <property type="entry name" value="MUREIN DD-ENDOPEPTIDASE MEPH-RELATED"/>
    <property type="match status" value="1"/>
</dbReference>
<dbReference type="Pfam" id="PF08239">
    <property type="entry name" value="SH3_3"/>
    <property type="match status" value="1"/>
</dbReference>